<dbReference type="PANTHER" id="PTHR21666:SF270">
    <property type="entry name" value="MUREIN HYDROLASE ACTIVATOR ENVC"/>
    <property type="match status" value="1"/>
</dbReference>
<proteinExistence type="predicted"/>
<feature type="signal peptide" evidence="1">
    <location>
        <begin position="1"/>
        <end position="19"/>
    </location>
</feature>
<dbReference type="Gene3D" id="2.70.70.10">
    <property type="entry name" value="Glucose Permease (Domain IIA)"/>
    <property type="match status" value="1"/>
</dbReference>
<dbReference type="OrthoDB" id="9809488at2"/>
<evidence type="ECO:0000256" key="1">
    <source>
        <dbReference type="SAM" id="SignalP"/>
    </source>
</evidence>
<sequence length="394" mass="44048">MIRSFTAFILSISFCPIFADITQNCDKKNICSFIETENEETSVYLQAKNLIPGTHITVYTSIEGSNIETEPQSPISFVLNDSEKKKVLTFKKKENMEAPTSIAVLAVAYYGDLSAKHDETYVYTLPYEGKSWISVGYNSGEEHKGGGAYSLDFVLPEGTPLLAARDGIVVETEDKFTEGRRDPKLIDKANRIVIEHSDGTVAIYGHLKSKGVFVKPGEKVIAGQKIGLSGDTGFSTGPHLHFEVYKPEENRKKKSFATLFKTESEEKEYLSEENAYWTPDGKAPPGFPITNLEEFCISHSIPDPDKVASCPGKLQTKKKFYLSIPIYKSGPYTFKAEFISLKTKKASFTFQEKIPGGINFEAWEIQPVLSAGMYKIKFYIEEKEIGERSLQILP</sequence>
<accession>A0A2M9X9C8</accession>
<dbReference type="EMBL" id="NPDN01000010">
    <property type="protein sequence ID" value="PJZ24219.1"/>
    <property type="molecule type" value="Genomic_DNA"/>
</dbReference>
<dbReference type="InterPro" id="IPR050570">
    <property type="entry name" value="Cell_wall_metabolism_enzyme"/>
</dbReference>
<evidence type="ECO:0000313" key="4">
    <source>
        <dbReference type="Proteomes" id="UP000232196"/>
    </source>
</evidence>
<protein>
    <submittedName>
        <fullName evidence="3">Peptidase M23</fullName>
    </submittedName>
</protein>
<dbReference type="InterPro" id="IPR011055">
    <property type="entry name" value="Dup_hybrid_motif"/>
</dbReference>
<dbReference type="Proteomes" id="UP000232196">
    <property type="component" value="Unassembled WGS sequence"/>
</dbReference>
<dbReference type="InterPro" id="IPR016047">
    <property type="entry name" value="M23ase_b-sheet_dom"/>
</dbReference>
<dbReference type="CDD" id="cd12797">
    <property type="entry name" value="M23_peptidase"/>
    <property type="match status" value="1"/>
</dbReference>
<dbReference type="AlphaFoldDB" id="A0A2M9X9C8"/>
<keyword evidence="1" id="KW-0732">Signal</keyword>
<comment type="caution">
    <text evidence="3">The sequence shown here is derived from an EMBL/GenBank/DDBJ whole genome shotgun (WGS) entry which is preliminary data.</text>
</comment>
<feature type="chain" id="PRO_5014611865" evidence="1">
    <location>
        <begin position="20"/>
        <end position="394"/>
    </location>
</feature>
<feature type="domain" description="M23ase beta-sheet core" evidence="2">
    <location>
        <begin position="149"/>
        <end position="248"/>
    </location>
</feature>
<name>A0A2M9X9C8_9LEPT</name>
<dbReference type="PANTHER" id="PTHR21666">
    <property type="entry name" value="PEPTIDASE-RELATED"/>
    <property type="match status" value="1"/>
</dbReference>
<organism evidence="3 4">
    <name type="scientific">Leptospira hartskeerlii</name>
    <dbReference type="NCBI Taxonomy" id="2023177"/>
    <lineage>
        <taxon>Bacteria</taxon>
        <taxon>Pseudomonadati</taxon>
        <taxon>Spirochaetota</taxon>
        <taxon>Spirochaetia</taxon>
        <taxon>Leptospirales</taxon>
        <taxon>Leptospiraceae</taxon>
        <taxon>Leptospira</taxon>
    </lineage>
</organism>
<reference evidence="3 4" key="1">
    <citation type="submission" date="2017-07" db="EMBL/GenBank/DDBJ databases">
        <title>Leptospira spp. isolated from tropical soils.</title>
        <authorList>
            <person name="Thibeaux R."/>
            <person name="Iraola G."/>
            <person name="Ferres I."/>
            <person name="Bierque E."/>
            <person name="Girault D."/>
            <person name="Soupe-Gilbert M.-E."/>
            <person name="Picardeau M."/>
            <person name="Goarant C."/>
        </authorList>
    </citation>
    <scope>NUCLEOTIDE SEQUENCE [LARGE SCALE GENOMIC DNA]</scope>
    <source>
        <strain evidence="3 4">MCA1-C-A1</strain>
    </source>
</reference>
<dbReference type="GO" id="GO:0004222">
    <property type="term" value="F:metalloendopeptidase activity"/>
    <property type="evidence" value="ECO:0007669"/>
    <property type="project" value="TreeGrafter"/>
</dbReference>
<gene>
    <name evidence="3" type="ORF">CH357_17480</name>
</gene>
<dbReference type="Pfam" id="PF01551">
    <property type="entry name" value="Peptidase_M23"/>
    <property type="match status" value="1"/>
</dbReference>
<keyword evidence="4" id="KW-1185">Reference proteome</keyword>
<evidence type="ECO:0000313" key="3">
    <source>
        <dbReference type="EMBL" id="PJZ24219.1"/>
    </source>
</evidence>
<evidence type="ECO:0000259" key="2">
    <source>
        <dbReference type="Pfam" id="PF01551"/>
    </source>
</evidence>
<dbReference type="SUPFAM" id="SSF51261">
    <property type="entry name" value="Duplicated hybrid motif"/>
    <property type="match status" value="1"/>
</dbReference>